<accession>A0ABX2RU80</accession>
<name>A0ABX2RU80_9ACTN</name>
<dbReference type="Proteomes" id="UP000631553">
    <property type="component" value="Unassembled WGS sequence"/>
</dbReference>
<comment type="caution">
    <text evidence="1">The sequence shown here is derived from an EMBL/GenBank/DDBJ whole genome shotgun (WGS) entry which is preliminary data.</text>
</comment>
<dbReference type="RefSeq" id="WP_179804618.1">
    <property type="nucleotide sequence ID" value="NZ_JACCCQ010000001.1"/>
</dbReference>
<reference evidence="1 2" key="1">
    <citation type="submission" date="2020-07" db="EMBL/GenBank/DDBJ databases">
        <title>Sequencing the genomes of 1000 actinobacteria strains.</title>
        <authorList>
            <person name="Klenk H.-P."/>
        </authorList>
    </citation>
    <scope>NUCLEOTIDE SEQUENCE [LARGE SCALE GENOMIC DNA]</scope>
    <source>
        <strain evidence="1 2">DSM 43814</strain>
    </source>
</reference>
<keyword evidence="2" id="KW-1185">Reference proteome</keyword>
<evidence type="ECO:0008006" key="3">
    <source>
        <dbReference type="Google" id="ProtNLM"/>
    </source>
</evidence>
<evidence type="ECO:0000313" key="1">
    <source>
        <dbReference type="EMBL" id="NYF58809.1"/>
    </source>
</evidence>
<gene>
    <name evidence="1" type="ORF">HDA35_004640</name>
</gene>
<protein>
    <recommendedName>
        <fullName evidence="3">Plasmid replication, integration and excision activator</fullName>
    </recommendedName>
</protein>
<sequence length="111" mass="12150">MAGRLLLDTSRVSYEVSVNPVPKLDQNGQQKFDRETKHPMWTVHLYALSENSGEVINVTVVSPTMPPVTVRQPVVPVDLEALPWVNDRDGKVRSGVAFRAAGLRALDTAAA</sequence>
<evidence type="ECO:0000313" key="2">
    <source>
        <dbReference type="Proteomes" id="UP000631553"/>
    </source>
</evidence>
<dbReference type="EMBL" id="JACCCQ010000001">
    <property type="protein sequence ID" value="NYF58809.1"/>
    <property type="molecule type" value="Genomic_DNA"/>
</dbReference>
<proteinExistence type="predicted"/>
<organism evidence="1 2">
    <name type="scientific">Micromonospora purpureochromogenes</name>
    <dbReference type="NCBI Taxonomy" id="47872"/>
    <lineage>
        <taxon>Bacteria</taxon>
        <taxon>Bacillati</taxon>
        <taxon>Actinomycetota</taxon>
        <taxon>Actinomycetes</taxon>
        <taxon>Micromonosporales</taxon>
        <taxon>Micromonosporaceae</taxon>
        <taxon>Micromonospora</taxon>
    </lineage>
</organism>